<evidence type="ECO:0000256" key="1">
    <source>
        <dbReference type="ARBA" id="ARBA00004571"/>
    </source>
</evidence>
<gene>
    <name evidence="13" type="ORF">SAMN05445850_7490</name>
</gene>
<sequence length="412" mass="42568">MKLKWVAAAAMAVIGNSAYADSSVTLYGVLDSGLLYQSTSAAVVSANPSTLTGLPPGTRLPPAAAASVANALRNLGAVYRFKDGGIYSSVWGMKGTEDLGGGYAANFRLQGTFDTGTGKTGQSDTAGVPGFFNQIATAGVSGPFGSINAGRQIAPMIYAMGETDARHAQYFGSILGAWIGLNSAAGWPGTSTNGPIGALYDSNAIVYRSPNFYGISADLEYAPGGVAGHFQGGTRESAVLKYSGYGLRLAALYYSGHDTNPFTTVSSTAATAVPATGLNNNRYWYVGALYTIKDFSVSASYSNGANPAPRSALNPNGGTSLDLYSVGLGYRFTPAFNVSSGLYYIKDRNDSKNTSLEVAAGADYSLSKSTVAYAQVGWVNNHGVMTQGITYGALVAPGMGTAAVNIGLRHNF</sequence>
<dbReference type="InterPro" id="IPR050298">
    <property type="entry name" value="Gram-neg_bact_OMP"/>
</dbReference>
<dbReference type="RefSeq" id="WP_090812097.1">
    <property type="nucleotide sequence ID" value="NZ_FNKX01000004.1"/>
</dbReference>
<dbReference type="GO" id="GO:0046930">
    <property type="term" value="C:pore complex"/>
    <property type="evidence" value="ECO:0007669"/>
    <property type="project" value="UniProtKB-KW"/>
</dbReference>
<dbReference type="Proteomes" id="UP000199365">
    <property type="component" value="Unassembled WGS sequence"/>
</dbReference>
<dbReference type="STRING" id="157910.SAMN05445850_7490"/>
<dbReference type="InterPro" id="IPR033900">
    <property type="entry name" value="Gram_neg_porin_domain"/>
</dbReference>
<keyword evidence="5" id="KW-0812">Transmembrane</keyword>
<dbReference type="PANTHER" id="PTHR34501:SF9">
    <property type="entry name" value="MAJOR OUTER MEMBRANE PROTEIN P.IA"/>
    <property type="match status" value="1"/>
</dbReference>
<keyword evidence="8" id="KW-0626">Porin</keyword>
<evidence type="ECO:0000256" key="7">
    <source>
        <dbReference type="ARBA" id="ARBA00023065"/>
    </source>
</evidence>
<evidence type="ECO:0000256" key="9">
    <source>
        <dbReference type="ARBA" id="ARBA00023136"/>
    </source>
</evidence>
<feature type="domain" description="Porin" evidence="12">
    <location>
        <begin position="7"/>
        <end position="381"/>
    </location>
</feature>
<dbReference type="EMBL" id="FNKX01000004">
    <property type="protein sequence ID" value="SDR60998.1"/>
    <property type="molecule type" value="Genomic_DNA"/>
</dbReference>
<evidence type="ECO:0000256" key="11">
    <source>
        <dbReference type="SAM" id="SignalP"/>
    </source>
</evidence>
<keyword evidence="3" id="KW-0813">Transport</keyword>
<dbReference type="Gene3D" id="2.40.160.10">
    <property type="entry name" value="Porin"/>
    <property type="match status" value="1"/>
</dbReference>
<dbReference type="GO" id="GO:0015288">
    <property type="term" value="F:porin activity"/>
    <property type="evidence" value="ECO:0007669"/>
    <property type="project" value="UniProtKB-KW"/>
</dbReference>
<evidence type="ECO:0000256" key="10">
    <source>
        <dbReference type="ARBA" id="ARBA00023237"/>
    </source>
</evidence>
<dbReference type="PANTHER" id="PTHR34501">
    <property type="entry name" value="PROTEIN YDDL-RELATED"/>
    <property type="match status" value="1"/>
</dbReference>
<keyword evidence="7" id="KW-0406">Ion transport</keyword>
<keyword evidence="6 11" id="KW-0732">Signal</keyword>
<keyword evidence="14" id="KW-1185">Reference proteome</keyword>
<evidence type="ECO:0000256" key="2">
    <source>
        <dbReference type="ARBA" id="ARBA00011233"/>
    </source>
</evidence>
<comment type="subcellular location">
    <subcellularLocation>
        <location evidence="1">Cell outer membrane</location>
        <topology evidence="1">Multi-pass membrane protein</topology>
    </subcellularLocation>
</comment>
<dbReference type="SUPFAM" id="SSF56935">
    <property type="entry name" value="Porins"/>
    <property type="match status" value="1"/>
</dbReference>
<evidence type="ECO:0000256" key="6">
    <source>
        <dbReference type="ARBA" id="ARBA00022729"/>
    </source>
</evidence>
<keyword evidence="10" id="KW-0998">Cell outer membrane</keyword>
<keyword evidence="4" id="KW-1134">Transmembrane beta strand</keyword>
<feature type="chain" id="PRO_5011673441" evidence="11">
    <location>
        <begin position="21"/>
        <end position="412"/>
    </location>
</feature>
<reference evidence="14" key="1">
    <citation type="submission" date="2016-10" db="EMBL/GenBank/DDBJ databases">
        <authorList>
            <person name="Varghese N."/>
            <person name="Submissions S."/>
        </authorList>
    </citation>
    <scope>NUCLEOTIDE SEQUENCE [LARGE SCALE GENOMIC DNA]</scope>
    <source>
        <strain evidence="14">DUS833</strain>
    </source>
</reference>
<protein>
    <submittedName>
        <fullName evidence="13">Outer membrane protein (Porin)</fullName>
    </submittedName>
</protein>
<dbReference type="CDD" id="cd00342">
    <property type="entry name" value="gram_neg_porins"/>
    <property type="match status" value="1"/>
</dbReference>
<evidence type="ECO:0000256" key="3">
    <source>
        <dbReference type="ARBA" id="ARBA00022448"/>
    </source>
</evidence>
<dbReference type="Pfam" id="PF13609">
    <property type="entry name" value="Porin_4"/>
    <property type="match status" value="1"/>
</dbReference>
<dbReference type="InterPro" id="IPR023614">
    <property type="entry name" value="Porin_dom_sf"/>
</dbReference>
<keyword evidence="9" id="KW-0472">Membrane</keyword>
<evidence type="ECO:0000256" key="4">
    <source>
        <dbReference type="ARBA" id="ARBA00022452"/>
    </source>
</evidence>
<dbReference type="GO" id="GO:0006811">
    <property type="term" value="P:monoatomic ion transport"/>
    <property type="evidence" value="ECO:0007669"/>
    <property type="project" value="UniProtKB-KW"/>
</dbReference>
<evidence type="ECO:0000313" key="13">
    <source>
        <dbReference type="EMBL" id="SDR60998.1"/>
    </source>
</evidence>
<evidence type="ECO:0000256" key="8">
    <source>
        <dbReference type="ARBA" id="ARBA00023114"/>
    </source>
</evidence>
<evidence type="ECO:0000313" key="14">
    <source>
        <dbReference type="Proteomes" id="UP000199365"/>
    </source>
</evidence>
<evidence type="ECO:0000256" key="5">
    <source>
        <dbReference type="ARBA" id="ARBA00022692"/>
    </source>
</evidence>
<accession>A0A1H1KF77</accession>
<proteinExistence type="predicted"/>
<name>A0A1H1KF77_9BURK</name>
<comment type="subunit">
    <text evidence="2">Homotrimer.</text>
</comment>
<dbReference type="AlphaFoldDB" id="A0A1H1KF77"/>
<feature type="signal peptide" evidence="11">
    <location>
        <begin position="1"/>
        <end position="20"/>
    </location>
</feature>
<organism evidence="13 14">
    <name type="scientific">Paraburkholderia tuberum</name>
    <dbReference type="NCBI Taxonomy" id="157910"/>
    <lineage>
        <taxon>Bacteria</taxon>
        <taxon>Pseudomonadati</taxon>
        <taxon>Pseudomonadota</taxon>
        <taxon>Betaproteobacteria</taxon>
        <taxon>Burkholderiales</taxon>
        <taxon>Burkholderiaceae</taxon>
        <taxon>Paraburkholderia</taxon>
    </lineage>
</organism>
<dbReference type="GO" id="GO:0009279">
    <property type="term" value="C:cell outer membrane"/>
    <property type="evidence" value="ECO:0007669"/>
    <property type="project" value="UniProtKB-SubCell"/>
</dbReference>
<evidence type="ECO:0000259" key="12">
    <source>
        <dbReference type="Pfam" id="PF13609"/>
    </source>
</evidence>